<dbReference type="RefSeq" id="WP_269559273.1">
    <property type="nucleotide sequence ID" value="NZ_CP114767.1"/>
</dbReference>
<dbReference type="InterPro" id="IPR035959">
    <property type="entry name" value="RutC-like_sf"/>
</dbReference>
<dbReference type="InterPro" id="IPR006175">
    <property type="entry name" value="YjgF/YER057c/UK114"/>
</dbReference>
<evidence type="ECO:0000256" key="1">
    <source>
        <dbReference type="ARBA" id="ARBA00010552"/>
    </source>
</evidence>
<dbReference type="SUPFAM" id="SSF55298">
    <property type="entry name" value="YjgF-like"/>
    <property type="match status" value="1"/>
</dbReference>
<dbReference type="Proteomes" id="UP001211005">
    <property type="component" value="Chromosome"/>
</dbReference>
<dbReference type="Pfam" id="PF01042">
    <property type="entry name" value="Ribonuc_L-PSP"/>
    <property type="match status" value="1"/>
</dbReference>
<dbReference type="NCBIfam" id="TIGR00004">
    <property type="entry name" value="Rid family detoxifying hydrolase"/>
    <property type="match status" value="1"/>
</dbReference>
<accession>A0ABY7LL61</accession>
<evidence type="ECO:0000313" key="3">
    <source>
        <dbReference type="Proteomes" id="UP001211005"/>
    </source>
</evidence>
<sequence length="131" mass="13984">MPHTVVYSDQAPAPIGPYSQAIQAGNTVYVSGQIALDSVTGQVVGDGDVAQETHQVMRNLQAVLQAAGLTLRDVVKCSIFVKDLGNFSLINEIYGSYFTPDYAPARETVEVSRLPKDVQVEISCVAVQGGQ</sequence>
<keyword evidence="3" id="KW-1185">Reference proteome</keyword>
<dbReference type="EMBL" id="CP114767">
    <property type="protein sequence ID" value="WBA41193.1"/>
    <property type="molecule type" value="Genomic_DNA"/>
</dbReference>
<reference evidence="2 3" key="1">
    <citation type="submission" date="2022-12" db="EMBL/GenBank/DDBJ databases">
        <title>Hymenobacter canadensis sp. nov. isolated from lake water of the Cambridge Bay, Canada.</title>
        <authorList>
            <person name="Kim W.H."/>
            <person name="Lee Y.M."/>
        </authorList>
    </citation>
    <scope>NUCLEOTIDE SEQUENCE [LARGE SCALE GENOMIC DNA]</scope>
    <source>
        <strain evidence="2 3">PAMC 29467</strain>
    </source>
</reference>
<dbReference type="Gene3D" id="3.30.1330.40">
    <property type="entry name" value="RutC-like"/>
    <property type="match status" value="1"/>
</dbReference>
<organism evidence="2 3">
    <name type="scientific">Hymenobacter canadensis</name>
    <dbReference type="NCBI Taxonomy" id="2999067"/>
    <lineage>
        <taxon>Bacteria</taxon>
        <taxon>Pseudomonadati</taxon>
        <taxon>Bacteroidota</taxon>
        <taxon>Cytophagia</taxon>
        <taxon>Cytophagales</taxon>
        <taxon>Hymenobacteraceae</taxon>
        <taxon>Hymenobacter</taxon>
    </lineage>
</organism>
<gene>
    <name evidence="2" type="ORF">O3303_15380</name>
</gene>
<comment type="similarity">
    <text evidence="1">Belongs to the RutC family.</text>
</comment>
<proteinExistence type="inferred from homology"/>
<dbReference type="PANTHER" id="PTHR11803:SF58">
    <property type="entry name" value="PROTEIN HMF1-RELATED"/>
    <property type="match status" value="1"/>
</dbReference>
<dbReference type="PANTHER" id="PTHR11803">
    <property type="entry name" value="2-IMINOBUTANOATE/2-IMINOPROPANOATE DEAMINASE RIDA"/>
    <property type="match status" value="1"/>
</dbReference>
<dbReference type="CDD" id="cd00448">
    <property type="entry name" value="YjgF_YER057c_UK114_family"/>
    <property type="match status" value="1"/>
</dbReference>
<dbReference type="InterPro" id="IPR006056">
    <property type="entry name" value="RidA"/>
</dbReference>
<name>A0ABY7LL61_9BACT</name>
<evidence type="ECO:0000313" key="2">
    <source>
        <dbReference type="EMBL" id="WBA41193.1"/>
    </source>
</evidence>
<protein>
    <submittedName>
        <fullName evidence="2">RidA family protein</fullName>
    </submittedName>
</protein>